<keyword evidence="2" id="KW-1133">Transmembrane helix</keyword>
<dbReference type="EMBL" id="CP002915">
    <property type="protein sequence ID" value="AEK30610.1"/>
    <property type="molecule type" value="Genomic_DNA"/>
</dbReference>
<name>A0A806FYV9_BIFAN</name>
<evidence type="ECO:0000256" key="1">
    <source>
        <dbReference type="SAM" id="MobiDB-lite"/>
    </source>
</evidence>
<protein>
    <recommendedName>
        <fullName evidence="5">Alcohol dehydrogenase</fullName>
    </recommendedName>
</protein>
<feature type="transmembrane region" description="Helical" evidence="2">
    <location>
        <begin position="187"/>
        <end position="209"/>
    </location>
</feature>
<sequence length="229" mass="24601">MAVRIGTSGAPSSVAPTRSRTTSDAGDAHVIGMEGGASRPPSHMHICACPEIPRDAYDGAMSQNTNVTEYVTAGDDAQESALPWSYRQRPWLRYLIDVVSGAALGIVGTFAHRMGAAQNIPYGLVLALLLVALGAWSARSRDGVAGFALYFIASTTVLYFLALRSGDVLIAAGFASDSLPFWSQHAGYSWLFGVVVVQLLLLVFPRRFFSMPTRRVGRRKSENDSGTDD</sequence>
<reference evidence="3 4" key="1">
    <citation type="journal article" date="2011" name="J. Bacteriol.">
        <title>Genome Sequence of the Probiotic Strain Bifidobacterium animalis subsp. lactis CNCM I-2494.</title>
        <authorList>
            <person name="Chervaux C."/>
            <person name="Grimaldi C."/>
            <person name="Bolotin A."/>
            <person name="Quinquis B."/>
            <person name="Legrain-Raspaud S."/>
            <person name="van Hylckama Vlieg J.E."/>
            <person name="Denariaz G."/>
            <person name="Smokvina T."/>
        </authorList>
    </citation>
    <scope>NUCLEOTIDE SEQUENCE [LARGE SCALE GENOMIC DNA]</scope>
    <source>
        <strain evidence="3 4">CNCM I-2494</strain>
    </source>
</reference>
<evidence type="ECO:0000313" key="4">
    <source>
        <dbReference type="Proteomes" id="UP000008394"/>
    </source>
</evidence>
<dbReference type="Proteomes" id="UP000008394">
    <property type="component" value="Chromosome"/>
</dbReference>
<feature type="compositionally biased region" description="Polar residues" evidence="1">
    <location>
        <begin position="9"/>
        <end position="24"/>
    </location>
</feature>
<dbReference type="KEGG" id="bnm:BALAC2494_00091"/>
<keyword evidence="2" id="KW-0472">Membrane</keyword>
<evidence type="ECO:0000313" key="3">
    <source>
        <dbReference type="EMBL" id="AEK30610.1"/>
    </source>
</evidence>
<organism evidence="3 4">
    <name type="scientific">Bifidobacterium animalis subsp. lactis CNCM I-2494</name>
    <dbReference type="NCBI Taxonomy" id="1042403"/>
    <lineage>
        <taxon>Bacteria</taxon>
        <taxon>Bacillati</taxon>
        <taxon>Actinomycetota</taxon>
        <taxon>Actinomycetes</taxon>
        <taxon>Bifidobacteriales</taxon>
        <taxon>Bifidobacteriaceae</taxon>
        <taxon>Bifidobacterium</taxon>
    </lineage>
</organism>
<feature type="region of interest" description="Disordered" evidence="1">
    <location>
        <begin position="1"/>
        <end position="27"/>
    </location>
</feature>
<keyword evidence="2" id="KW-0812">Transmembrane</keyword>
<dbReference type="AlphaFoldDB" id="A0A806FYV9"/>
<feature type="transmembrane region" description="Helical" evidence="2">
    <location>
        <begin position="94"/>
        <end position="114"/>
    </location>
</feature>
<accession>A0A806FYV9</accession>
<evidence type="ECO:0000256" key="2">
    <source>
        <dbReference type="SAM" id="Phobius"/>
    </source>
</evidence>
<feature type="transmembrane region" description="Helical" evidence="2">
    <location>
        <begin position="150"/>
        <end position="175"/>
    </location>
</feature>
<evidence type="ECO:0008006" key="5">
    <source>
        <dbReference type="Google" id="ProtNLM"/>
    </source>
</evidence>
<gene>
    <name evidence="3" type="ORF">BALAC2494_00091</name>
</gene>
<feature type="transmembrane region" description="Helical" evidence="2">
    <location>
        <begin position="120"/>
        <end position="138"/>
    </location>
</feature>
<proteinExistence type="predicted"/>